<dbReference type="Gene3D" id="2.30.29.30">
    <property type="entry name" value="Pleckstrin-homology domain (PH domain)/Phosphotyrosine-binding domain (PTB)"/>
    <property type="match status" value="1"/>
</dbReference>
<feature type="binding site" evidence="12">
    <location>
        <position position="78"/>
    </location>
    <ligand>
        <name>ATP</name>
        <dbReference type="ChEBI" id="CHEBI:30616"/>
    </ligand>
</feature>
<proteinExistence type="inferred from homology"/>
<dbReference type="SUPFAM" id="SSF50729">
    <property type="entry name" value="PH domain-like"/>
    <property type="match status" value="1"/>
</dbReference>
<keyword evidence="4" id="KW-0723">Serine/threonine-protein kinase</keyword>
<dbReference type="InterPro" id="IPR000719">
    <property type="entry name" value="Prot_kinase_dom"/>
</dbReference>
<keyword evidence="5" id="KW-0597">Phosphoprotein</keyword>
<dbReference type="Gene3D" id="1.10.510.10">
    <property type="entry name" value="Transferase(Phosphotransferase) domain 1"/>
    <property type="match status" value="1"/>
</dbReference>
<reference evidence="15 16" key="1">
    <citation type="submission" date="2024-05" db="EMBL/GenBank/DDBJ databases">
        <authorList>
            <person name="Wallberg A."/>
        </authorList>
    </citation>
    <scope>NUCLEOTIDE SEQUENCE [LARGE SCALE GENOMIC DNA]</scope>
</reference>
<name>A0AAV2PK50_MEGNR</name>
<evidence type="ECO:0000256" key="11">
    <source>
        <dbReference type="ARBA" id="ARBA00048679"/>
    </source>
</evidence>
<keyword evidence="6" id="KW-0808">Transferase</keyword>
<dbReference type="SMART" id="SM00220">
    <property type="entry name" value="S_TKc"/>
    <property type="match status" value="1"/>
</dbReference>
<dbReference type="InterPro" id="IPR017441">
    <property type="entry name" value="Protein_kinase_ATP_BS"/>
</dbReference>
<keyword evidence="9 12" id="KW-0067">ATP-binding</keyword>
<accession>A0AAV2PK50</accession>
<dbReference type="PROSITE" id="PS00107">
    <property type="entry name" value="PROTEIN_KINASE_ATP"/>
    <property type="match status" value="1"/>
</dbReference>
<dbReference type="GO" id="GO:0005524">
    <property type="term" value="F:ATP binding"/>
    <property type="evidence" value="ECO:0007669"/>
    <property type="project" value="UniProtKB-UniRule"/>
</dbReference>
<dbReference type="CDD" id="cd05581">
    <property type="entry name" value="STKc_PDK1"/>
    <property type="match status" value="1"/>
</dbReference>
<comment type="caution">
    <text evidence="15">The sequence shown here is derived from an EMBL/GenBank/DDBJ whole genome shotgun (WGS) entry which is preliminary data.</text>
</comment>
<protein>
    <recommendedName>
        <fullName evidence="3">3-phosphoinositide-dependent protein kinase 1</fullName>
        <ecNumber evidence="2">2.7.11.1</ecNumber>
    </recommendedName>
</protein>
<dbReference type="GO" id="GO:0007010">
    <property type="term" value="P:cytoskeleton organization"/>
    <property type="evidence" value="ECO:0007669"/>
    <property type="project" value="UniProtKB-ARBA"/>
</dbReference>
<evidence type="ECO:0000313" key="15">
    <source>
        <dbReference type="EMBL" id="CAL4060799.1"/>
    </source>
</evidence>
<evidence type="ECO:0000256" key="7">
    <source>
        <dbReference type="ARBA" id="ARBA00022741"/>
    </source>
</evidence>
<gene>
    <name evidence="15" type="ORF">MNOR_LOCUS1554</name>
</gene>
<dbReference type="PANTHER" id="PTHR24356">
    <property type="entry name" value="SERINE/THREONINE-PROTEIN KINASE"/>
    <property type="match status" value="1"/>
</dbReference>
<dbReference type="InterPro" id="IPR033931">
    <property type="entry name" value="PDK1-typ_PH"/>
</dbReference>
<feature type="compositionally biased region" description="Basic and acidic residues" evidence="13">
    <location>
        <begin position="19"/>
        <end position="44"/>
    </location>
</feature>
<evidence type="ECO:0000256" key="3">
    <source>
        <dbReference type="ARBA" id="ARBA00018538"/>
    </source>
</evidence>
<keyword evidence="8" id="KW-0418">Kinase</keyword>
<feature type="domain" description="Protein kinase" evidence="14">
    <location>
        <begin position="49"/>
        <end position="316"/>
    </location>
</feature>
<feature type="non-terminal residue" evidence="15">
    <location>
        <position position="509"/>
    </location>
</feature>
<dbReference type="Pfam" id="PF00069">
    <property type="entry name" value="Pkinase"/>
    <property type="match status" value="1"/>
</dbReference>
<comment type="similarity">
    <text evidence="1">Belongs to the protein kinase superfamily. AGC Ser/Thr protein kinase family. PDPK1 subfamily.</text>
</comment>
<dbReference type="InterPro" id="IPR050236">
    <property type="entry name" value="Ser_Thr_kinase_AGC"/>
</dbReference>
<comment type="catalytic activity">
    <reaction evidence="10">
        <text>L-threonyl-[protein] + ATP = O-phospho-L-threonyl-[protein] + ADP + H(+)</text>
        <dbReference type="Rhea" id="RHEA:46608"/>
        <dbReference type="Rhea" id="RHEA-COMP:11060"/>
        <dbReference type="Rhea" id="RHEA-COMP:11605"/>
        <dbReference type="ChEBI" id="CHEBI:15378"/>
        <dbReference type="ChEBI" id="CHEBI:30013"/>
        <dbReference type="ChEBI" id="CHEBI:30616"/>
        <dbReference type="ChEBI" id="CHEBI:61977"/>
        <dbReference type="ChEBI" id="CHEBI:456216"/>
        <dbReference type="EC" id="2.7.11.1"/>
    </reaction>
</comment>
<keyword evidence="16" id="KW-1185">Reference proteome</keyword>
<organism evidence="15 16">
    <name type="scientific">Meganyctiphanes norvegica</name>
    <name type="common">Northern krill</name>
    <name type="synonym">Thysanopoda norvegica</name>
    <dbReference type="NCBI Taxonomy" id="48144"/>
    <lineage>
        <taxon>Eukaryota</taxon>
        <taxon>Metazoa</taxon>
        <taxon>Ecdysozoa</taxon>
        <taxon>Arthropoda</taxon>
        <taxon>Crustacea</taxon>
        <taxon>Multicrustacea</taxon>
        <taxon>Malacostraca</taxon>
        <taxon>Eumalacostraca</taxon>
        <taxon>Eucarida</taxon>
        <taxon>Euphausiacea</taxon>
        <taxon>Euphausiidae</taxon>
        <taxon>Meganyctiphanes</taxon>
    </lineage>
</organism>
<evidence type="ECO:0000256" key="9">
    <source>
        <dbReference type="ARBA" id="ARBA00022840"/>
    </source>
</evidence>
<evidence type="ECO:0000256" key="13">
    <source>
        <dbReference type="SAM" id="MobiDB-lite"/>
    </source>
</evidence>
<dbReference type="Proteomes" id="UP001497623">
    <property type="component" value="Unassembled WGS sequence"/>
</dbReference>
<evidence type="ECO:0000313" key="16">
    <source>
        <dbReference type="Proteomes" id="UP001497623"/>
    </source>
</evidence>
<evidence type="ECO:0000256" key="4">
    <source>
        <dbReference type="ARBA" id="ARBA00022527"/>
    </source>
</evidence>
<dbReference type="PROSITE" id="PS50011">
    <property type="entry name" value="PROTEIN_KINASE_DOM"/>
    <property type="match status" value="1"/>
</dbReference>
<dbReference type="EMBL" id="CAXKWB010000416">
    <property type="protein sequence ID" value="CAL4060799.1"/>
    <property type="molecule type" value="Genomic_DNA"/>
</dbReference>
<dbReference type="PROSITE" id="PS00108">
    <property type="entry name" value="PROTEIN_KINASE_ST"/>
    <property type="match status" value="1"/>
</dbReference>
<evidence type="ECO:0000256" key="6">
    <source>
        <dbReference type="ARBA" id="ARBA00022679"/>
    </source>
</evidence>
<keyword evidence="7 12" id="KW-0547">Nucleotide-binding</keyword>
<dbReference type="SUPFAM" id="SSF56112">
    <property type="entry name" value="Protein kinase-like (PK-like)"/>
    <property type="match status" value="1"/>
</dbReference>
<dbReference type="InterPro" id="IPR011993">
    <property type="entry name" value="PH-like_dom_sf"/>
</dbReference>
<comment type="catalytic activity">
    <reaction evidence="11">
        <text>L-seryl-[protein] + ATP = O-phospho-L-seryl-[protein] + ADP + H(+)</text>
        <dbReference type="Rhea" id="RHEA:17989"/>
        <dbReference type="Rhea" id="RHEA-COMP:9863"/>
        <dbReference type="Rhea" id="RHEA-COMP:11604"/>
        <dbReference type="ChEBI" id="CHEBI:15378"/>
        <dbReference type="ChEBI" id="CHEBI:29999"/>
        <dbReference type="ChEBI" id="CHEBI:30616"/>
        <dbReference type="ChEBI" id="CHEBI:83421"/>
        <dbReference type="ChEBI" id="CHEBI:456216"/>
        <dbReference type="EC" id="2.7.11.1"/>
    </reaction>
</comment>
<dbReference type="Gene3D" id="3.30.200.20">
    <property type="entry name" value="Phosphorylase Kinase, domain 1"/>
    <property type="match status" value="1"/>
</dbReference>
<dbReference type="GO" id="GO:0004674">
    <property type="term" value="F:protein serine/threonine kinase activity"/>
    <property type="evidence" value="ECO:0007669"/>
    <property type="project" value="UniProtKB-KW"/>
</dbReference>
<dbReference type="PANTHER" id="PTHR24356:SF163">
    <property type="entry name" value="3-PHOSPHOINOSITIDE-DEPENDENT PROTEIN KINASE 1-RELATED"/>
    <property type="match status" value="1"/>
</dbReference>
<evidence type="ECO:0000256" key="1">
    <source>
        <dbReference type="ARBA" id="ARBA00010006"/>
    </source>
</evidence>
<dbReference type="GO" id="GO:0035556">
    <property type="term" value="P:intracellular signal transduction"/>
    <property type="evidence" value="ECO:0007669"/>
    <property type="project" value="TreeGrafter"/>
</dbReference>
<dbReference type="Pfam" id="PF14593">
    <property type="entry name" value="PH_3"/>
    <property type="match status" value="1"/>
</dbReference>
<evidence type="ECO:0000256" key="12">
    <source>
        <dbReference type="PROSITE-ProRule" id="PRU10141"/>
    </source>
</evidence>
<dbReference type="InterPro" id="IPR011009">
    <property type="entry name" value="Kinase-like_dom_sf"/>
</dbReference>
<dbReference type="CDD" id="cd01262">
    <property type="entry name" value="PH_PDK1"/>
    <property type="match status" value="1"/>
</dbReference>
<sequence length="509" mass="58617">MDTSNDSKNLKVEIQANINKDKNMQNDSRSPKVERSSKGTGERRTADDFYFGKLIGEGSFSNVFLAKDIHTNQEYAVKVCEQAHIKREKKVEQIVREREVMDIINTKRIPTAPFFVKLSYAFTDSTKLYFVMTYCPKGELLELIQRVGNFDRECVRFYTAEIARALEHLHSLNIIHRDLKPENILLDQNMHIKISDFGSSKILSKVDTEKIEDGRPRKSSFVGTAQYVSPELLESKNVGPWSDLWALGCIIYQMVSGLPPFRSRFIFANILRLNHEFRYSFKSDFQSQVIKVIECEARLGARDIDGYPSIRNHPLFEGLNFDSLHEQTPPEICMPEVEAEPNLWENHREPGLGNELELLLGSELKPGQSIQCQGQSIKIGDGENKTETTVVKSAKRNIADVGKEEEATRLATQEKDNQWHRFVEGNLILKQGLIDKRKGLFPRRRMFLLTTGPHLYYIDPVNMVLKGEIPWDPTIKPEAKNFKTFFVHTPSMVDRFEDINGFILHIFEW</sequence>
<dbReference type="FunFam" id="1.10.510.10:FF:000024">
    <property type="entry name" value="Probable serine/threonine-protein kinase cot-1"/>
    <property type="match status" value="1"/>
</dbReference>
<dbReference type="AlphaFoldDB" id="A0AAV2PK50"/>
<evidence type="ECO:0000256" key="2">
    <source>
        <dbReference type="ARBA" id="ARBA00012513"/>
    </source>
</evidence>
<dbReference type="InterPro" id="IPR039046">
    <property type="entry name" value="PDPK1"/>
</dbReference>
<dbReference type="InterPro" id="IPR008271">
    <property type="entry name" value="Ser/Thr_kinase_AS"/>
</dbReference>
<evidence type="ECO:0000256" key="5">
    <source>
        <dbReference type="ARBA" id="ARBA00022553"/>
    </source>
</evidence>
<dbReference type="EC" id="2.7.11.1" evidence="2"/>
<evidence type="ECO:0000256" key="8">
    <source>
        <dbReference type="ARBA" id="ARBA00022777"/>
    </source>
</evidence>
<evidence type="ECO:0000259" key="14">
    <source>
        <dbReference type="PROSITE" id="PS50011"/>
    </source>
</evidence>
<feature type="region of interest" description="Disordered" evidence="13">
    <location>
        <begin position="1"/>
        <end position="44"/>
    </location>
</feature>
<evidence type="ECO:0000256" key="10">
    <source>
        <dbReference type="ARBA" id="ARBA00047899"/>
    </source>
</evidence>